<proteinExistence type="predicted"/>
<evidence type="ECO:0000256" key="2">
    <source>
        <dbReference type="ARBA" id="ARBA00022692"/>
    </source>
</evidence>
<evidence type="ECO:0000259" key="5">
    <source>
        <dbReference type="PROSITE" id="PS50929"/>
    </source>
</evidence>
<dbReference type="Proteomes" id="UP000058599">
    <property type="component" value="Chromosome"/>
</dbReference>
<evidence type="ECO:0000313" key="6">
    <source>
        <dbReference type="EMBL" id="AMG74115.1"/>
    </source>
</evidence>
<reference evidence="6 7" key="1">
    <citation type="journal article" date="2016" name="BMC Genomics">
        <title>Genomic analysis of the nitrate-respiring Sphingopyxis granuli (formerly Sphingomonas macrogoltabida) strain TFA.</title>
        <authorList>
            <person name="Garcia-Romero I."/>
            <person name="Perez-Pulido A.J."/>
            <person name="Gonzalez-Flores Y.E."/>
            <person name="Reyes-Ramirez F."/>
            <person name="Santero E."/>
            <person name="Floriano B."/>
        </authorList>
    </citation>
    <scope>NUCLEOTIDE SEQUENCE [LARGE SCALE GENOMIC DNA]</scope>
    <source>
        <strain evidence="6 7">TFA</strain>
    </source>
</reference>
<keyword evidence="4" id="KW-0472">Membrane</keyword>
<comment type="subcellular location">
    <subcellularLocation>
        <location evidence="1">Cell membrane</location>
        <topology evidence="1">Multi-pass membrane protein</topology>
    </subcellularLocation>
</comment>
<dbReference type="GO" id="GO:0016787">
    <property type="term" value="F:hydrolase activity"/>
    <property type="evidence" value="ECO:0007669"/>
    <property type="project" value="UniProtKB-KW"/>
</dbReference>
<protein>
    <submittedName>
        <fullName evidence="6">Type I secretion system ATPase</fullName>
        <ecNumber evidence="6">3.6.3.43</ecNumber>
    </submittedName>
</protein>
<dbReference type="GO" id="GO:0005886">
    <property type="term" value="C:plasma membrane"/>
    <property type="evidence" value="ECO:0007669"/>
    <property type="project" value="UniProtKB-SubCell"/>
</dbReference>
<dbReference type="GO" id="GO:0005524">
    <property type="term" value="F:ATP binding"/>
    <property type="evidence" value="ECO:0007669"/>
    <property type="project" value="InterPro"/>
</dbReference>
<keyword evidence="3" id="KW-1133">Transmembrane helix</keyword>
<evidence type="ECO:0000313" key="7">
    <source>
        <dbReference type="Proteomes" id="UP000058599"/>
    </source>
</evidence>
<dbReference type="InterPro" id="IPR036640">
    <property type="entry name" value="ABC1_TM_sf"/>
</dbReference>
<dbReference type="EMBL" id="CP012199">
    <property type="protein sequence ID" value="AMG74115.1"/>
    <property type="molecule type" value="Genomic_DNA"/>
</dbReference>
<evidence type="ECO:0000256" key="3">
    <source>
        <dbReference type="ARBA" id="ARBA00022989"/>
    </source>
</evidence>
<dbReference type="Pfam" id="PF00664">
    <property type="entry name" value="ABC_membrane"/>
    <property type="match status" value="1"/>
</dbReference>
<evidence type="ECO:0000256" key="1">
    <source>
        <dbReference type="ARBA" id="ARBA00004651"/>
    </source>
</evidence>
<keyword evidence="2" id="KW-0812">Transmembrane</keyword>
<dbReference type="KEGG" id="sgi:SGRAN_1736"/>
<keyword evidence="6" id="KW-0378">Hydrolase</keyword>
<feature type="domain" description="ABC transmembrane type-1" evidence="5">
    <location>
        <begin position="1"/>
        <end position="80"/>
    </location>
</feature>
<dbReference type="GO" id="GO:0140359">
    <property type="term" value="F:ABC-type transporter activity"/>
    <property type="evidence" value="ECO:0007669"/>
    <property type="project" value="InterPro"/>
</dbReference>
<dbReference type="EC" id="3.6.3.43" evidence="6"/>
<evidence type="ECO:0000256" key="4">
    <source>
        <dbReference type="ARBA" id="ARBA00023136"/>
    </source>
</evidence>
<dbReference type="AlphaFoldDB" id="A0AA86GJM5"/>
<dbReference type="SUPFAM" id="SSF90123">
    <property type="entry name" value="ABC transporter transmembrane region"/>
    <property type="match status" value="1"/>
</dbReference>
<dbReference type="PROSITE" id="PS50929">
    <property type="entry name" value="ABC_TM1F"/>
    <property type="match status" value="1"/>
</dbReference>
<accession>A0AA86GJM5</accession>
<organism evidence="6 7">
    <name type="scientific">Sphingopyxis granuli</name>
    <dbReference type="NCBI Taxonomy" id="267128"/>
    <lineage>
        <taxon>Bacteria</taxon>
        <taxon>Pseudomonadati</taxon>
        <taxon>Pseudomonadota</taxon>
        <taxon>Alphaproteobacteria</taxon>
        <taxon>Sphingomonadales</taxon>
        <taxon>Sphingomonadaceae</taxon>
        <taxon>Sphingopyxis</taxon>
    </lineage>
</organism>
<dbReference type="InterPro" id="IPR011527">
    <property type="entry name" value="ABC1_TM_dom"/>
</dbReference>
<name>A0AA86GJM5_9SPHN</name>
<dbReference type="Gene3D" id="1.20.1560.10">
    <property type="entry name" value="ABC transporter type 1, transmembrane domain"/>
    <property type="match status" value="1"/>
</dbReference>
<keyword evidence="7" id="KW-1185">Reference proteome</keyword>
<sequence length="80" mass="8633">MRDRWEKLFSGYTNTGFDVAKLANTGSHLIQIVSKLTTVAILDFGAKAVIAGDLSVGSLVAFNMLPGRVAAPILRLSQLW</sequence>
<dbReference type="RefSeq" id="WP_067182663.1">
    <property type="nucleotide sequence ID" value="NZ_CP012199.1"/>
</dbReference>
<gene>
    <name evidence="6" type="primary">hlyB</name>
    <name evidence="6" type="ORF">SGRAN_1736</name>
</gene>